<accession>A0A4Y7K9S7</accession>
<keyword evidence="2" id="KW-1185">Reference proteome</keyword>
<gene>
    <name evidence="1" type="ORF">C5167_035491</name>
</gene>
<sequence length="97" mass="11216">MMMVMKYKMTQFANKIACYIAYLFCKKMTQFANKAGALSDEITIVPDKNSLDLKVVERNTTPLNPWLFYFSWLPGLVVAELEIKKLAYIADGVEYYL</sequence>
<dbReference type="Proteomes" id="UP000316621">
    <property type="component" value="Chromosome 7"/>
</dbReference>
<proteinExistence type="predicted"/>
<dbReference type="EMBL" id="CM010721">
    <property type="protein sequence ID" value="RZC69100.1"/>
    <property type="molecule type" value="Genomic_DNA"/>
</dbReference>
<organism evidence="1 2">
    <name type="scientific">Papaver somniferum</name>
    <name type="common">Opium poppy</name>
    <dbReference type="NCBI Taxonomy" id="3469"/>
    <lineage>
        <taxon>Eukaryota</taxon>
        <taxon>Viridiplantae</taxon>
        <taxon>Streptophyta</taxon>
        <taxon>Embryophyta</taxon>
        <taxon>Tracheophyta</taxon>
        <taxon>Spermatophyta</taxon>
        <taxon>Magnoliopsida</taxon>
        <taxon>Ranunculales</taxon>
        <taxon>Papaveraceae</taxon>
        <taxon>Papaveroideae</taxon>
        <taxon>Papaver</taxon>
    </lineage>
</organism>
<reference evidence="1 2" key="1">
    <citation type="journal article" date="2018" name="Science">
        <title>The opium poppy genome and morphinan production.</title>
        <authorList>
            <person name="Guo L."/>
            <person name="Winzer T."/>
            <person name="Yang X."/>
            <person name="Li Y."/>
            <person name="Ning Z."/>
            <person name="He Z."/>
            <person name="Teodor R."/>
            <person name="Lu Y."/>
            <person name="Bowser T.A."/>
            <person name="Graham I.A."/>
            <person name="Ye K."/>
        </authorList>
    </citation>
    <scope>NUCLEOTIDE SEQUENCE [LARGE SCALE GENOMIC DNA]</scope>
    <source>
        <strain evidence="2">cv. HN1</strain>
        <tissue evidence="1">Leaves</tissue>
    </source>
</reference>
<dbReference type="AlphaFoldDB" id="A0A4Y7K9S7"/>
<dbReference type="Gramene" id="RZC69100">
    <property type="protein sequence ID" value="RZC69100"/>
    <property type="gene ID" value="C5167_035491"/>
</dbReference>
<protein>
    <submittedName>
        <fullName evidence="1">Uncharacterized protein</fullName>
    </submittedName>
</protein>
<evidence type="ECO:0000313" key="2">
    <source>
        <dbReference type="Proteomes" id="UP000316621"/>
    </source>
</evidence>
<evidence type="ECO:0000313" key="1">
    <source>
        <dbReference type="EMBL" id="RZC69100.1"/>
    </source>
</evidence>
<name>A0A4Y7K9S7_PAPSO</name>